<name>A0A420H9M7_9PEZI</name>
<comment type="caution">
    <text evidence="1">The sequence shown here is derived from an EMBL/GenBank/DDBJ whole genome shotgun (WGS) entry which is preliminary data.</text>
</comment>
<dbReference type="EMBL" id="MCBR01021431">
    <property type="protein sequence ID" value="RKF54144.1"/>
    <property type="molecule type" value="Genomic_DNA"/>
</dbReference>
<dbReference type="AlphaFoldDB" id="A0A420H9M7"/>
<evidence type="ECO:0000313" key="1">
    <source>
        <dbReference type="EMBL" id="RKF54144.1"/>
    </source>
</evidence>
<evidence type="ECO:0000313" key="2">
    <source>
        <dbReference type="Proteomes" id="UP000285405"/>
    </source>
</evidence>
<accession>A0A420H9M7</accession>
<sequence length="60" mass="6919">MEPSSRQQREILIAQRQVFGSCIPVHRASTSKSCSLTDTTSNFDLITDRDYQEPQVSRFR</sequence>
<gene>
    <name evidence="1" type="ORF">GcC1_214015</name>
</gene>
<protein>
    <submittedName>
        <fullName evidence="1">Uncharacterized protein</fullName>
    </submittedName>
</protein>
<reference evidence="1 2" key="1">
    <citation type="journal article" date="2018" name="BMC Genomics">
        <title>Comparative genome analyses reveal sequence features reflecting distinct modes of host-adaptation between dicot and monocot powdery mildew.</title>
        <authorList>
            <person name="Wu Y."/>
            <person name="Ma X."/>
            <person name="Pan Z."/>
            <person name="Kale S.D."/>
            <person name="Song Y."/>
            <person name="King H."/>
            <person name="Zhang Q."/>
            <person name="Presley C."/>
            <person name="Deng X."/>
            <person name="Wei C.I."/>
            <person name="Xiao S."/>
        </authorList>
    </citation>
    <scope>NUCLEOTIDE SEQUENCE [LARGE SCALE GENOMIC DNA]</scope>
    <source>
        <strain evidence="1">UCSC1</strain>
    </source>
</reference>
<proteinExistence type="predicted"/>
<dbReference type="Proteomes" id="UP000285405">
    <property type="component" value="Unassembled WGS sequence"/>
</dbReference>
<organism evidence="1 2">
    <name type="scientific">Golovinomyces cichoracearum</name>
    <dbReference type="NCBI Taxonomy" id="62708"/>
    <lineage>
        <taxon>Eukaryota</taxon>
        <taxon>Fungi</taxon>
        <taxon>Dikarya</taxon>
        <taxon>Ascomycota</taxon>
        <taxon>Pezizomycotina</taxon>
        <taxon>Leotiomycetes</taxon>
        <taxon>Erysiphales</taxon>
        <taxon>Erysiphaceae</taxon>
        <taxon>Golovinomyces</taxon>
    </lineage>
</organism>